<evidence type="ECO:0000313" key="3">
    <source>
        <dbReference type="Proteomes" id="UP000231480"/>
    </source>
</evidence>
<accession>A0A2G9YDW9</accession>
<dbReference type="SUPFAM" id="SSF56037">
    <property type="entry name" value="PheT/TilS domain"/>
    <property type="match status" value="1"/>
</dbReference>
<dbReference type="GO" id="GO:0004826">
    <property type="term" value="F:phenylalanine-tRNA ligase activity"/>
    <property type="evidence" value="ECO:0007669"/>
    <property type="project" value="InterPro"/>
</dbReference>
<evidence type="ECO:0000259" key="1">
    <source>
        <dbReference type="SMART" id="SM00873"/>
    </source>
</evidence>
<organism evidence="2 3">
    <name type="scientific">Candidatus Portnoybacteria bacterium CG23_combo_of_CG06-09_8_20_14_all_37_13</name>
    <dbReference type="NCBI Taxonomy" id="1974819"/>
    <lineage>
        <taxon>Bacteria</taxon>
        <taxon>Candidatus Portnoyibacteriota</taxon>
    </lineage>
</organism>
<dbReference type="GO" id="GO:0003723">
    <property type="term" value="F:RNA binding"/>
    <property type="evidence" value="ECO:0007669"/>
    <property type="project" value="InterPro"/>
</dbReference>
<dbReference type="Proteomes" id="UP000231480">
    <property type="component" value="Unassembled WGS sequence"/>
</dbReference>
<reference evidence="2 3" key="1">
    <citation type="submission" date="2017-09" db="EMBL/GenBank/DDBJ databases">
        <title>Depth-based differentiation of microbial function through sediment-hosted aquifers and enrichment of novel symbionts in the deep terrestrial subsurface.</title>
        <authorList>
            <person name="Probst A.J."/>
            <person name="Ladd B."/>
            <person name="Jarett J.K."/>
            <person name="Geller-Mcgrath D.E."/>
            <person name="Sieber C.M."/>
            <person name="Emerson J.B."/>
            <person name="Anantharaman K."/>
            <person name="Thomas B.C."/>
            <person name="Malmstrom R."/>
            <person name="Stieglmeier M."/>
            <person name="Klingl A."/>
            <person name="Woyke T."/>
            <person name="Ryan C.M."/>
            <person name="Banfield J.F."/>
        </authorList>
    </citation>
    <scope>NUCLEOTIDE SEQUENCE [LARGE SCALE GENOMIC DNA]</scope>
    <source>
        <strain evidence="2">CG23_combo_of_CG06-09_8_20_14_all_37_13</strain>
    </source>
</reference>
<feature type="domain" description="B3/B4 tRNA-binding" evidence="1">
    <location>
        <begin position="10"/>
        <end position="149"/>
    </location>
</feature>
<sequence length="164" mass="18713">MQIEIKDKNFCHRFCYQIIRNIKIAPSSDLIQKRLKQCGLRTINNVIDATNYIMLEIGQPTHAYDLDKLNNILVVEKGKFFGIKGPAEISISEKTKNILLESANFNPADIRETSKKLGLKTEASTRFERGVDINLCKIALEKCSELISGDREKIIDIYPKKIKN</sequence>
<gene>
    <name evidence="2" type="ORF">COX44_00080</name>
</gene>
<dbReference type="EMBL" id="PCRH01000003">
    <property type="protein sequence ID" value="PIP17404.1"/>
    <property type="molecule type" value="Genomic_DNA"/>
</dbReference>
<evidence type="ECO:0000313" key="2">
    <source>
        <dbReference type="EMBL" id="PIP17404.1"/>
    </source>
</evidence>
<comment type="caution">
    <text evidence="2">The sequence shown here is derived from an EMBL/GenBank/DDBJ whole genome shotgun (WGS) entry which is preliminary data.</text>
</comment>
<feature type="non-terminal residue" evidence="2">
    <location>
        <position position="164"/>
    </location>
</feature>
<dbReference type="InterPro" id="IPR020825">
    <property type="entry name" value="Phe-tRNA_synthase-like_B3/B4"/>
</dbReference>
<dbReference type="InterPro" id="IPR005146">
    <property type="entry name" value="B3/B4_tRNA-bd"/>
</dbReference>
<dbReference type="Pfam" id="PF03483">
    <property type="entry name" value="B3_4"/>
    <property type="match status" value="2"/>
</dbReference>
<dbReference type="SMART" id="SM00873">
    <property type="entry name" value="B3_4"/>
    <property type="match status" value="1"/>
</dbReference>
<name>A0A2G9YDW9_9BACT</name>
<dbReference type="Gene3D" id="3.50.40.10">
    <property type="entry name" value="Phenylalanyl-trna Synthetase, Chain B, domain 3"/>
    <property type="match status" value="2"/>
</dbReference>
<proteinExistence type="predicted"/>
<protein>
    <recommendedName>
        <fullName evidence="1">B3/B4 tRNA-binding domain-containing protein</fullName>
    </recommendedName>
</protein>
<dbReference type="AlphaFoldDB" id="A0A2G9YDW9"/>